<evidence type="ECO:0000256" key="1">
    <source>
        <dbReference type="SAM" id="MobiDB-lite"/>
    </source>
</evidence>
<evidence type="ECO:0000313" key="3">
    <source>
        <dbReference type="Proteomes" id="UP000779574"/>
    </source>
</evidence>
<dbReference type="AlphaFoldDB" id="A0A9P8J730"/>
<gene>
    <name evidence="2" type="ORF">KCU76_g9578</name>
</gene>
<sequence>MLFHQIGDDSARSLGKPDPSLCVYDPVACIGPPPRQLVANDRERHWQQVLSSLRLGDYHQRLLPNLDSNLRQTAIIPADTEPTTLPGSLSPSLHEPAGRIVLDTARQHELYKASWVAQHHESPPDETGLSGQQPDDEVNSPELASDSLQVSLEFHQIEHLDMCIQCCVPW</sequence>
<reference evidence="2" key="2">
    <citation type="submission" date="2021-08" db="EMBL/GenBank/DDBJ databases">
        <authorList>
            <person name="Gostincar C."/>
            <person name="Sun X."/>
            <person name="Song Z."/>
            <person name="Gunde-Cimerman N."/>
        </authorList>
    </citation>
    <scope>NUCLEOTIDE SEQUENCE</scope>
    <source>
        <strain evidence="2">EXF-9911</strain>
    </source>
</reference>
<name>A0A9P8J730_AURME</name>
<evidence type="ECO:0000313" key="2">
    <source>
        <dbReference type="EMBL" id="KAG9688483.1"/>
    </source>
</evidence>
<dbReference type="EMBL" id="JAHFXF010000401">
    <property type="protein sequence ID" value="KAG9688483.1"/>
    <property type="molecule type" value="Genomic_DNA"/>
</dbReference>
<protein>
    <submittedName>
        <fullName evidence="2">Uncharacterized protein</fullName>
    </submittedName>
</protein>
<proteinExistence type="predicted"/>
<feature type="non-terminal residue" evidence="2">
    <location>
        <position position="170"/>
    </location>
</feature>
<dbReference type="Proteomes" id="UP000779574">
    <property type="component" value="Unassembled WGS sequence"/>
</dbReference>
<feature type="region of interest" description="Disordered" evidence="1">
    <location>
        <begin position="117"/>
        <end position="144"/>
    </location>
</feature>
<organism evidence="2 3">
    <name type="scientific">Aureobasidium melanogenum</name>
    <name type="common">Aureobasidium pullulans var. melanogenum</name>
    <dbReference type="NCBI Taxonomy" id="46634"/>
    <lineage>
        <taxon>Eukaryota</taxon>
        <taxon>Fungi</taxon>
        <taxon>Dikarya</taxon>
        <taxon>Ascomycota</taxon>
        <taxon>Pezizomycotina</taxon>
        <taxon>Dothideomycetes</taxon>
        <taxon>Dothideomycetidae</taxon>
        <taxon>Dothideales</taxon>
        <taxon>Saccotheciaceae</taxon>
        <taxon>Aureobasidium</taxon>
    </lineage>
</organism>
<comment type="caution">
    <text evidence="2">The sequence shown here is derived from an EMBL/GenBank/DDBJ whole genome shotgun (WGS) entry which is preliminary data.</text>
</comment>
<accession>A0A9P8J730</accession>
<reference evidence="2" key="1">
    <citation type="journal article" date="2021" name="J Fungi (Basel)">
        <title>Virulence traits and population genomics of the black yeast Aureobasidium melanogenum.</title>
        <authorList>
            <person name="Cernosa A."/>
            <person name="Sun X."/>
            <person name="Gostincar C."/>
            <person name="Fang C."/>
            <person name="Gunde-Cimerman N."/>
            <person name="Song Z."/>
        </authorList>
    </citation>
    <scope>NUCLEOTIDE SEQUENCE</scope>
    <source>
        <strain evidence="2">EXF-9911</strain>
    </source>
</reference>